<dbReference type="PROSITE" id="PS01090">
    <property type="entry name" value="TATD_2"/>
    <property type="match status" value="1"/>
</dbReference>
<dbReference type="InterPro" id="IPR001130">
    <property type="entry name" value="TatD-like"/>
</dbReference>
<dbReference type="Pfam" id="PF01026">
    <property type="entry name" value="TatD_DNase"/>
    <property type="match status" value="1"/>
</dbReference>
<dbReference type="GO" id="GO:0046872">
    <property type="term" value="F:metal ion binding"/>
    <property type="evidence" value="ECO:0007669"/>
    <property type="project" value="UniProtKB-KW"/>
</dbReference>
<comment type="similarity">
    <text evidence="1">Belongs to the metallo-dependent hydrolases superfamily. TatD-type hydrolase family.</text>
</comment>
<dbReference type="NCBIfam" id="TIGR00010">
    <property type="entry name" value="YchF/TatD family DNA exonuclease"/>
    <property type="match status" value="1"/>
</dbReference>
<dbReference type="SUPFAM" id="SSF51556">
    <property type="entry name" value="Metallo-dependent hydrolases"/>
    <property type="match status" value="1"/>
</dbReference>
<keyword evidence="2" id="KW-0479">Metal-binding</keyword>
<dbReference type="GO" id="GO:0004536">
    <property type="term" value="F:DNA nuclease activity"/>
    <property type="evidence" value="ECO:0007669"/>
    <property type="project" value="InterPro"/>
</dbReference>
<dbReference type="HOGENOM" id="CLU_031506_4_2_5"/>
<evidence type="ECO:0000256" key="4">
    <source>
        <dbReference type="SAM" id="MobiDB-lite"/>
    </source>
</evidence>
<evidence type="ECO:0000256" key="3">
    <source>
        <dbReference type="ARBA" id="ARBA00022801"/>
    </source>
</evidence>
<dbReference type="PANTHER" id="PTHR46124">
    <property type="entry name" value="D-AMINOACYL-TRNA DEACYLASE"/>
    <property type="match status" value="1"/>
</dbReference>
<dbReference type="Gene3D" id="3.20.20.140">
    <property type="entry name" value="Metal-dependent hydrolases"/>
    <property type="match status" value="1"/>
</dbReference>
<feature type="region of interest" description="Disordered" evidence="4">
    <location>
        <begin position="54"/>
        <end position="74"/>
    </location>
</feature>
<reference evidence="6 7" key="1">
    <citation type="submission" date="2012-02" db="EMBL/GenBank/DDBJ databases">
        <title>Shotgun genome sequence of Phaeospirillum photometricum DSM 122.</title>
        <authorList>
            <person name="Duquesne K."/>
            <person name="Sturgis J."/>
        </authorList>
    </citation>
    <scope>NUCLEOTIDE SEQUENCE [LARGE SCALE GENOMIC DNA]</scope>
    <source>
        <strain evidence="7">DSM122</strain>
    </source>
</reference>
<keyword evidence="5" id="KW-0732">Signal</keyword>
<dbReference type="PROSITE" id="PS01091">
    <property type="entry name" value="TATD_3"/>
    <property type="match status" value="1"/>
</dbReference>
<dbReference type="AlphaFoldDB" id="H6SIW8"/>
<protein>
    <submittedName>
        <fullName evidence="6">TatD-related deoxyribonuclease</fullName>
    </submittedName>
</protein>
<dbReference type="PROSITE" id="PS01137">
    <property type="entry name" value="TATD_1"/>
    <property type="match status" value="1"/>
</dbReference>
<evidence type="ECO:0000256" key="2">
    <source>
        <dbReference type="ARBA" id="ARBA00022723"/>
    </source>
</evidence>
<feature type="chain" id="PRO_5003607147" evidence="5">
    <location>
        <begin position="31"/>
        <end position="379"/>
    </location>
</feature>
<evidence type="ECO:0000256" key="1">
    <source>
        <dbReference type="ARBA" id="ARBA00009275"/>
    </source>
</evidence>
<dbReference type="InterPro" id="IPR015991">
    <property type="entry name" value="TatD/YcfH-like"/>
</dbReference>
<dbReference type="eggNOG" id="COG0084">
    <property type="taxonomic scope" value="Bacteria"/>
</dbReference>
<sequence>MIVRPPGPCVKPTWRAWAPCFMFWPRSSVAWPCSCCPWCPTAPAGCSNRWARTPRSGPSPPWHRDIASSPVSSCPRRLGCSPALSRRPDPPGPRSLGRLTSPAFGFFPTARRPFATRKTTMLVDSHCHLDFPDFAEDLDTVVARAHTAGVGTVLTIGTHVTRFPAVLAVAERFPNVWCTVGIHPHEAGREPETDAETLVRLAQSPKVVGFGETGLDYFYDHSPREAQQRAFRAHLEAARLSGLPVVIHTRDADEDMARILEDEAKKGPFTGLIHCFSSGPALARTALDLGLYLSISGIVTFPKAQNVRDVLAEVPVERLLVETDAPYLAPVPFRGKRNEPAHVVHTAARVAELKGVSVEAFQALSTEAFFRVFPRCSRP</sequence>
<dbReference type="PATRIC" id="fig|1150469.3.peg.1475"/>
<dbReference type="InterPro" id="IPR018228">
    <property type="entry name" value="DNase_TatD-rel_CS"/>
</dbReference>
<dbReference type="Proteomes" id="UP000033220">
    <property type="component" value="Chromosome DSM 122"/>
</dbReference>
<proteinExistence type="inferred from homology"/>
<evidence type="ECO:0000313" key="7">
    <source>
        <dbReference type="Proteomes" id="UP000033220"/>
    </source>
</evidence>
<dbReference type="KEGG" id="rpm:RSPPHO_01307"/>
<keyword evidence="7" id="KW-1185">Reference proteome</keyword>
<dbReference type="EMBL" id="HE663493">
    <property type="protein sequence ID" value="CCG07933.1"/>
    <property type="molecule type" value="Genomic_DNA"/>
</dbReference>
<dbReference type="GO" id="GO:0016788">
    <property type="term" value="F:hydrolase activity, acting on ester bonds"/>
    <property type="evidence" value="ECO:0007669"/>
    <property type="project" value="InterPro"/>
</dbReference>
<evidence type="ECO:0000256" key="5">
    <source>
        <dbReference type="SAM" id="SignalP"/>
    </source>
</evidence>
<dbReference type="CDD" id="cd01310">
    <property type="entry name" value="TatD_DNAse"/>
    <property type="match status" value="1"/>
</dbReference>
<dbReference type="FunFam" id="3.20.20.140:FF:000005">
    <property type="entry name" value="TatD family hydrolase"/>
    <property type="match status" value="1"/>
</dbReference>
<dbReference type="GO" id="GO:0005829">
    <property type="term" value="C:cytosol"/>
    <property type="evidence" value="ECO:0007669"/>
    <property type="project" value="TreeGrafter"/>
</dbReference>
<accession>H6SIW8</accession>
<dbReference type="InterPro" id="IPR032466">
    <property type="entry name" value="Metal_Hydrolase"/>
</dbReference>
<dbReference type="PANTHER" id="PTHR46124:SF2">
    <property type="entry name" value="D-AMINOACYL-TRNA DEACYLASE"/>
    <property type="match status" value="1"/>
</dbReference>
<feature type="signal peptide" evidence="5">
    <location>
        <begin position="1"/>
        <end position="30"/>
    </location>
</feature>
<gene>
    <name evidence="6" type="ORF">RSPPHO_01307</name>
</gene>
<evidence type="ECO:0000313" key="6">
    <source>
        <dbReference type="EMBL" id="CCG07933.1"/>
    </source>
</evidence>
<organism evidence="6 7">
    <name type="scientific">Pararhodospirillum photometricum DSM 122</name>
    <dbReference type="NCBI Taxonomy" id="1150469"/>
    <lineage>
        <taxon>Bacteria</taxon>
        <taxon>Pseudomonadati</taxon>
        <taxon>Pseudomonadota</taxon>
        <taxon>Alphaproteobacteria</taxon>
        <taxon>Rhodospirillales</taxon>
        <taxon>Rhodospirillaceae</taxon>
        <taxon>Pararhodospirillum</taxon>
    </lineage>
</organism>
<dbReference type="STRING" id="1150469.RSPPHO_01307"/>
<name>H6SIW8_PARPM</name>
<keyword evidence="3" id="KW-0378">Hydrolase</keyword>